<protein>
    <recommendedName>
        <fullName evidence="4">Lipoprotein</fullName>
    </recommendedName>
</protein>
<organism evidence="2 3">
    <name type="scientific">Comamonas testosteroni</name>
    <name type="common">Pseudomonas testosteroni</name>
    <dbReference type="NCBI Taxonomy" id="285"/>
    <lineage>
        <taxon>Bacteria</taxon>
        <taxon>Pseudomonadati</taxon>
        <taxon>Pseudomonadota</taxon>
        <taxon>Betaproteobacteria</taxon>
        <taxon>Burkholderiales</taxon>
        <taxon>Comamonadaceae</taxon>
        <taxon>Comamonas</taxon>
    </lineage>
</organism>
<dbReference type="EMBL" id="AWOR01000056">
    <property type="protein sequence ID" value="KGH27940.1"/>
    <property type="molecule type" value="Genomic_DNA"/>
</dbReference>
<reference evidence="2 3" key="1">
    <citation type="submission" date="2013-09" db="EMBL/GenBank/DDBJ databases">
        <title>High correlation between genotypes and phenotypes of environmental bacteria Comamonas testosteroni strains.</title>
        <authorList>
            <person name="Liu L."/>
            <person name="Zhu W."/>
            <person name="Xia X."/>
            <person name="Xu B."/>
            <person name="Luo M."/>
            <person name="Wang G."/>
        </authorList>
    </citation>
    <scope>NUCLEOTIDE SEQUENCE [LARGE SCALE GENOMIC DNA]</scope>
    <source>
        <strain evidence="2 3">JL40</strain>
    </source>
</reference>
<evidence type="ECO:0000256" key="1">
    <source>
        <dbReference type="SAM" id="SignalP"/>
    </source>
</evidence>
<sequence>MLISTQRSAALKLPFSLATVAALLAGCSESQPSKEAEPRETAEHLQQQIRDLTAERDHLKMQVQDLSRPSTVILADVTSALSSNNPEKANKALAELENRFPKSKETTDGKKQVADYRDALVKAAAEEQRIAALGFKALPVGLTVKGPAVTAKYSDLSFNARFVMDRYDNSYHYRDADRDTKYAIIGMTVTAGKGVNNPEMPGAALYWADGATLRKLGEFSIEFTRWESYATYLGNYSDSRNDFAKVQTIPFTLGVQINDEMLRKRPLYVVVTKDGCIGRGYARFRNPPDFYSGSCSALKSTLTTKDFTDPASGLNIVLRRD</sequence>
<evidence type="ECO:0000313" key="2">
    <source>
        <dbReference type="EMBL" id="KGH27940.1"/>
    </source>
</evidence>
<dbReference type="Proteomes" id="UP000029553">
    <property type="component" value="Unassembled WGS sequence"/>
</dbReference>
<dbReference type="RefSeq" id="WP_034371541.1">
    <property type="nucleotide sequence ID" value="NZ_AWOR01000056.1"/>
</dbReference>
<name>A0A096GRX7_COMTE</name>
<keyword evidence="1" id="KW-0732">Signal</keyword>
<feature type="chain" id="PRO_5001926672" description="Lipoprotein" evidence="1">
    <location>
        <begin position="26"/>
        <end position="321"/>
    </location>
</feature>
<dbReference type="AlphaFoldDB" id="A0A096GRX7"/>
<gene>
    <name evidence="2" type="ORF">P353_16900</name>
</gene>
<evidence type="ECO:0008006" key="4">
    <source>
        <dbReference type="Google" id="ProtNLM"/>
    </source>
</evidence>
<comment type="caution">
    <text evidence="2">The sequence shown here is derived from an EMBL/GenBank/DDBJ whole genome shotgun (WGS) entry which is preliminary data.</text>
</comment>
<feature type="signal peptide" evidence="1">
    <location>
        <begin position="1"/>
        <end position="25"/>
    </location>
</feature>
<proteinExistence type="predicted"/>
<evidence type="ECO:0000313" key="3">
    <source>
        <dbReference type="Proteomes" id="UP000029553"/>
    </source>
</evidence>
<accession>A0A096GRX7</accession>
<dbReference type="PROSITE" id="PS51257">
    <property type="entry name" value="PROKAR_LIPOPROTEIN"/>
    <property type="match status" value="1"/>
</dbReference>